<gene>
    <name evidence="1" type="ORF">M404DRAFT_7456</name>
</gene>
<reference evidence="1 2" key="1">
    <citation type="submission" date="2014-04" db="EMBL/GenBank/DDBJ databases">
        <authorList>
            <consortium name="DOE Joint Genome Institute"/>
            <person name="Kuo A."/>
            <person name="Kohler A."/>
            <person name="Costa M.D."/>
            <person name="Nagy L.G."/>
            <person name="Floudas D."/>
            <person name="Copeland A."/>
            <person name="Barry K.W."/>
            <person name="Cichocki N."/>
            <person name="Veneault-Fourrey C."/>
            <person name="LaButti K."/>
            <person name="Lindquist E.A."/>
            <person name="Lipzen A."/>
            <person name="Lundell T."/>
            <person name="Morin E."/>
            <person name="Murat C."/>
            <person name="Sun H."/>
            <person name="Tunlid A."/>
            <person name="Henrissat B."/>
            <person name="Grigoriev I.V."/>
            <person name="Hibbett D.S."/>
            <person name="Martin F."/>
            <person name="Nordberg H.P."/>
            <person name="Cantor M.N."/>
            <person name="Hua S.X."/>
        </authorList>
    </citation>
    <scope>NUCLEOTIDE SEQUENCE [LARGE SCALE GENOMIC DNA]</scope>
    <source>
        <strain evidence="1 2">Marx 270</strain>
    </source>
</reference>
<keyword evidence="2" id="KW-1185">Reference proteome</keyword>
<dbReference type="PANTHER" id="PTHR23329">
    <property type="entry name" value="TUFTELIN-INTERACTING PROTEIN 11-RELATED"/>
    <property type="match status" value="1"/>
</dbReference>
<sequence>MIRQQRLRLTPPPYHSPATYLIHAASSTVENRSEHIQPRVSFEEAAQWYSFWKATFPENVQNMPGVARGFTRELGPGAPKKLERPDYRAELAATAVGPTTSTPPKRTVPSRTQEVTFRTIVEDYGAEHNLLYIPIGRAHEKSCMPLFRVSNASGKGGILVYVHGDAVWAPEGDEYRAITLEEMVLRVNK</sequence>
<name>A0A0C3JNX4_PISTI</name>
<evidence type="ECO:0000313" key="1">
    <source>
        <dbReference type="EMBL" id="KIO10858.1"/>
    </source>
</evidence>
<dbReference type="InterPro" id="IPR045211">
    <property type="entry name" value="TFP11/STIP/Ntr1"/>
</dbReference>
<accession>A0A0C3JNX4</accession>
<dbReference type="OrthoDB" id="2669980at2759"/>
<dbReference type="HOGENOM" id="CLU_1316138_0_0_1"/>
<dbReference type="AlphaFoldDB" id="A0A0C3JNX4"/>
<protein>
    <submittedName>
        <fullName evidence="1">Uncharacterized protein</fullName>
    </submittedName>
</protein>
<dbReference type="GO" id="GO:0000390">
    <property type="term" value="P:spliceosomal complex disassembly"/>
    <property type="evidence" value="ECO:0007669"/>
    <property type="project" value="InterPro"/>
</dbReference>
<reference evidence="2" key="2">
    <citation type="submission" date="2015-01" db="EMBL/GenBank/DDBJ databases">
        <title>Evolutionary Origins and Diversification of the Mycorrhizal Mutualists.</title>
        <authorList>
            <consortium name="DOE Joint Genome Institute"/>
            <consortium name="Mycorrhizal Genomics Consortium"/>
            <person name="Kohler A."/>
            <person name="Kuo A."/>
            <person name="Nagy L.G."/>
            <person name="Floudas D."/>
            <person name="Copeland A."/>
            <person name="Barry K.W."/>
            <person name="Cichocki N."/>
            <person name="Veneault-Fourrey C."/>
            <person name="LaButti K."/>
            <person name="Lindquist E.A."/>
            <person name="Lipzen A."/>
            <person name="Lundell T."/>
            <person name="Morin E."/>
            <person name="Murat C."/>
            <person name="Riley R."/>
            <person name="Ohm R."/>
            <person name="Sun H."/>
            <person name="Tunlid A."/>
            <person name="Henrissat B."/>
            <person name="Grigoriev I.V."/>
            <person name="Hibbett D.S."/>
            <person name="Martin F."/>
        </authorList>
    </citation>
    <scope>NUCLEOTIDE SEQUENCE [LARGE SCALE GENOMIC DNA]</scope>
    <source>
        <strain evidence="2">Marx 270</strain>
    </source>
</reference>
<proteinExistence type="predicted"/>
<dbReference type="EMBL" id="KN831951">
    <property type="protein sequence ID" value="KIO10858.1"/>
    <property type="molecule type" value="Genomic_DNA"/>
</dbReference>
<evidence type="ECO:0000313" key="2">
    <source>
        <dbReference type="Proteomes" id="UP000054217"/>
    </source>
</evidence>
<organism evidence="1 2">
    <name type="scientific">Pisolithus tinctorius Marx 270</name>
    <dbReference type="NCBI Taxonomy" id="870435"/>
    <lineage>
        <taxon>Eukaryota</taxon>
        <taxon>Fungi</taxon>
        <taxon>Dikarya</taxon>
        <taxon>Basidiomycota</taxon>
        <taxon>Agaricomycotina</taxon>
        <taxon>Agaricomycetes</taxon>
        <taxon>Agaricomycetidae</taxon>
        <taxon>Boletales</taxon>
        <taxon>Sclerodermatineae</taxon>
        <taxon>Pisolithaceae</taxon>
        <taxon>Pisolithus</taxon>
    </lineage>
</organism>
<dbReference type="Proteomes" id="UP000054217">
    <property type="component" value="Unassembled WGS sequence"/>
</dbReference>
<dbReference type="InParanoid" id="A0A0C3JNX4"/>
<dbReference type="STRING" id="870435.A0A0C3JNX4"/>
<dbReference type="GO" id="GO:0071008">
    <property type="term" value="C:U2-type post-mRNA release spliceosomal complex"/>
    <property type="evidence" value="ECO:0007669"/>
    <property type="project" value="TreeGrafter"/>
</dbReference>
<dbReference type="PANTHER" id="PTHR23329:SF1">
    <property type="entry name" value="TUFTELIN-INTERACTING PROTEIN 11"/>
    <property type="match status" value="1"/>
</dbReference>